<dbReference type="PROSITE" id="PS50088">
    <property type="entry name" value="ANK_REPEAT"/>
    <property type="match status" value="2"/>
</dbReference>
<dbReference type="Proteomes" id="UP000355283">
    <property type="component" value="Unassembled WGS sequence"/>
</dbReference>
<comment type="caution">
    <text evidence="5">The sequence shown here is derived from an EMBL/GenBank/DDBJ whole genome shotgun (WGS) entry which is preliminary data.</text>
</comment>
<dbReference type="Gene3D" id="1.25.40.20">
    <property type="entry name" value="Ankyrin repeat-containing domain"/>
    <property type="match status" value="2"/>
</dbReference>
<feature type="repeat" description="ANK" evidence="3">
    <location>
        <begin position="241"/>
        <end position="273"/>
    </location>
</feature>
<dbReference type="PANTHER" id="PTHR24166:SF48">
    <property type="entry name" value="PROTEIN VAPYRIN"/>
    <property type="match status" value="1"/>
</dbReference>
<keyword evidence="1" id="KW-0677">Repeat</keyword>
<dbReference type="InterPro" id="IPR050889">
    <property type="entry name" value="Dendritic_Spine_Reg/Scaffold"/>
</dbReference>
<reference evidence="5 6" key="1">
    <citation type="submission" date="2019-01" db="EMBL/GenBank/DDBJ databases">
        <title>Nuclear Genome Assembly of the Microalgal Biofuel strain Nannochloropsis salina CCMP1776.</title>
        <authorList>
            <person name="Hovde B."/>
        </authorList>
    </citation>
    <scope>NUCLEOTIDE SEQUENCE [LARGE SCALE GENOMIC DNA]</scope>
    <source>
        <strain evidence="5 6">CCMP1776</strain>
    </source>
</reference>
<protein>
    <submittedName>
        <fullName evidence="5">Uncharacterized protein</fullName>
    </submittedName>
</protein>
<proteinExistence type="predicted"/>
<dbReference type="PANTHER" id="PTHR24166">
    <property type="entry name" value="ROLLING PEBBLES, ISOFORM B"/>
    <property type="match status" value="1"/>
</dbReference>
<dbReference type="PROSITE" id="PS50297">
    <property type="entry name" value="ANK_REP_REGION"/>
    <property type="match status" value="2"/>
</dbReference>
<feature type="region of interest" description="Disordered" evidence="4">
    <location>
        <begin position="1"/>
        <end position="22"/>
    </location>
</feature>
<dbReference type="EMBL" id="SDOX01000099">
    <property type="protein sequence ID" value="TFJ82523.1"/>
    <property type="molecule type" value="Genomic_DNA"/>
</dbReference>
<dbReference type="SMART" id="SM00248">
    <property type="entry name" value="ANK"/>
    <property type="match status" value="4"/>
</dbReference>
<evidence type="ECO:0000256" key="1">
    <source>
        <dbReference type="ARBA" id="ARBA00022737"/>
    </source>
</evidence>
<name>A0A4D9CY60_9STRA</name>
<evidence type="ECO:0000313" key="6">
    <source>
        <dbReference type="Proteomes" id="UP000355283"/>
    </source>
</evidence>
<dbReference type="SUPFAM" id="SSF48403">
    <property type="entry name" value="Ankyrin repeat"/>
    <property type="match status" value="1"/>
</dbReference>
<gene>
    <name evidence="5" type="ORF">NSK_006153</name>
</gene>
<dbReference type="OrthoDB" id="188462at2759"/>
<keyword evidence="6" id="KW-1185">Reference proteome</keyword>
<dbReference type="AlphaFoldDB" id="A0A4D9CY60"/>
<feature type="repeat" description="ANK" evidence="3">
    <location>
        <begin position="110"/>
        <end position="142"/>
    </location>
</feature>
<evidence type="ECO:0000256" key="2">
    <source>
        <dbReference type="ARBA" id="ARBA00023043"/>
    </source>
</evidence>
<dbReference type="Pfam" id="PF12796">
    <property type="entry name" value="Ank_2"/>
    <property type="match status" value="1"/>
</dbReference>
<dbReference type="InterPro" id="IPR036770">
    <property type="entry name" value="Ankyrin_rpt-contain_sf"/>
</dbReference>
<evidence type="ECO:0000313" key="5">
    <source>
        <dbReference type="EMBL" id="TFJ82523.1"/>
    </source>
</evidence>
<evidence type="ECO:0000256" key="4">
    <source>
        <dbReference type="SAM" id="MobiDB-lite"/>
    </source>
</evidence>
<dbReference type="Pfam" id="PF00023">
    <property type="entry name" value="Ank"/>
    <property type="match status" value="1"/>
</dbReference>
<organism evidence="5 6">
    <name type="scientific">Nannochloropsis salina CCMP1776</name>
    <dbReference type="NCBI Taxonomy" id="1027361"/>
    <lineage>
        <taxon>Eukaryota</taxon>
        <taxon>Sar</taxon>
        <taxon>Stramenopiles</taxon>
        <taxon>Ochrophyta</taxon>
        <taxon>Eustigmatophyceae</taxon>
        <taxon>Eustigmatales</taxon>
        <taxon>Monodopsidaceae</taxon>
        <taxon>Microchloropsis</taxon>
        <taxon>Microchloropsis salina</taxon>
    </lineage>
</organism>
<keyword evidence="2 3" id="KW-0040">ANK repeat</keyword>
<evidence type="ECO:0000256" key="3">
    <source>
        <dbReference type="PROSITE-ProRule" id="PRU00023"/>
    </source>
</evidence>
<accession>A0A4D9CY60</accession>
<sequence length="298" mass="32629">MPPISDLAPGSPQGGVGPAIHDLPPLHAAAAGNLYEEECDDSASCLELDDTPEIVRRIILQDSSQIYIPAGPWGWLPIMYAADRGDASSVQAFLDHGETTERLVHAVDGMEDTCLHIAASRGHEAVVSVLLDHNAYIHAQDCWGATPLALAASNGHLAVVVQLLGAKKKPDISTRGVAENKFCGKRWLNSQDEKIDRRVRARMLEGRRGPIDQMQARMKVEGGERSEQGHRERLYDRVNNYGRSPLWRACCQGHDEVVRALLRAGCDPFLEDDQGVTPRAVAEEKGHNTTVALIDVRQ</sequence>
<dbReference type="InterPro" id="IPR002110">
    <property type="entry name" value="Ankyrin_rpt"/>
</dbReference>